<dbReference type="GO" id="GO:0016887">
    <property type="term" value="F:ATP hydrolysis activity"/>
    <property type="evidence" value="ECO:0007669"/>
    <property type="project" value="InterPro"/>
</dbReference>
<dbReference type="AlphaFoldDB" id="X1IPC6"/>
<dbReference type="SUPFAM" id="SSF55874">
    <property type="entry name" value="ATPase domain of HSP90 chaperone/DNA topoisomerase II/histidine kinase"/>
    <property type="match status" value="1"/>
</dbReference>
<name>X1IPC6_9ZZZZ</name>
<organism evidence="2">
    <name type="scientific">marine sediment metagenome</name>
    <dbReference type="NCBI Taxonomy" id="412755"/>
    <lineage>
        <taxon>unclassified sequences</taxon>
        <taxon>metagenomes</taxon>
        <taxon>ecological metagenomes</taxon>
    </lineage>
</organism>
<protein>
    <recommendedName>
        <fullName evidence="3">DNA mismatch repair protein MutL</fullName>
    </recommendedName>
</protein>
<dbReference type="Gene3D" id="3.30.565.10">
    <property type="entry name" value="Histidine kinase-like ATPase, C-terminal domain"/>
    <property type="match status" value="1"/>
</dbReference>
<dbReference type="InterPro" id="IPR036890">
    <property type="entry name" value="HATPase_C_sf"/>
</dbReference>
<accession>X1IPC6</accession>
<evidence type="ECO:0000313" key="2">
    <source>
        <dbReference type="EMBL" id="GAH83537.1"/>
    </source>
</evidence>
<sequence>LASIAAVSQIEITSRVKENERGVTIILKAGKFIEKKEVFCPIGTNIKVKNMFYNIPARKKFLKKDPTELGHITDIIERFGLAYPRIHFIYNHNELNILNCPGSKDLRTTVFHIYGKKVAKLMELVNYEESNIKLHGFVSV</sequence>
<dbReference type="GO" id="GO:0032300">
    <property type="term" value="C:mismatch repair complex"/>
    <property type="evidence" value="ECO:0007669"/>
    <property type="project" value="InterPro"/>
</dbReference>
<comment type="similarity">
    <text evidence="1">Belongs to the DNA mismatch repair MutL/HexB family.</text>
</comment>
<dbReference type="PANTHER" id="PTHR10073">
    <property type="entry name" value="DNA MISMATCH REPAIR PROTEIN MLH, PMS, MUTL"/>
    <property type="match status" value="1"/>
</dbReference>
<dbReference type="PANTHER" id="PTHR10073:SF12">
    <property type="entry name" value="DNA MISMATCH REPAIR PROTEIN MLH1"/>
    <property type="match status" value="1"/>
</dbReference>
<gene>
    <name evidence="2" type="ORF">S03H2_61437</name>
</gene>
<dbReference type="GO" id="GO:0006298">
    <property type="term" value="P:mismatch repair"/>
    <property type="evidence" value="ECO:0007669"/>
    <property type="project" value="InterPro"/>
</dbReference>
<feature type="non-terminal residue" evidence="2">
    <location>
        <position position="1"/>
    </location>
</feature>
<dbReference type="EMBL" id="BARU01039660">
    <property type="protein sequence ID" value="GAH83537.1"/>
    <property type="molecule type" value="Genomic_DNA"/>
</dbReference>
<reference evidence="2" key="1">
    <citation type="journal article" date="2014" name="Front. Microbiol.">
        <title>High frequency of phylogenetically diverse reductive dehalogenase-homologous genes in deep subseafloor sedimentary metagenomes.</title>
        <authorList>
            <person name="Kawai M."/>
            <person name="Futagami T."/>
            <person name="Toyoda A."/>
            <person name="Takaki Y."/>
            <person name="Nishi S."/>
            <person name="Hori S."/>
            <person name="Arai W."/>
            <person name="Tsubouchi T."/>
            <person name="Morono Y."/>
            <person name="Uchiyama I."/>
            <person name="Ito T."/>
            <person name="Fujiyama A."/>
            <person name="Inagaki F."/>
            <person name="Takami H."/>
        </authorList>
    </citation>
    <scope>NUCLEOTIDE SEQUENCE</scope>
    <source>
        <strain evidence="2">Expedition CK06-06</strain>
    </source>
</reference>
<proteinExistence type="inferred from homology"/>
<dbReference type="GO" id="GO:0140664">
    <property type="term" value="F:ATP-dependent DNA damage sensor activity"/>
    <property type="evidence" value="ECO:0007669"/>
    <property type="project" value="InterPro"/>
</dbReference>
<comment type="caution">
    <text evidence="2">The sequence shown here is derived from an EMBL/GenBank/DDBJ whole genome shotgun (WGS) entry which is preliminary data.</text>
</comment>
<evidence type="ECO:0008006" key="3">
    <source>
        <dbReference type="Google" id="ProtNLM"/>
    </source>
</evidence>
<dbReference type="InterPro" id="IPR038973">
    <property type="entry name" value="MutL/Mlh/Pms-like"/>
</dbReference>
<evidence type="ECO:0000256" key="1">
    <source>
        <dbReference type="ARBA" id="ARBA00006082"/>
    </source>
</evidence>